<sequence>MSPKNPLRPKPPKSSSENPTGRRDTTTDVLPGRPINLPGDQSGQTPGHRFPEGSHPLDVQPSGILISDLPPDTHISRIANALPITHYYLPERIVDRLPAPDPQSGIRSIVSGRQYVDLADGGTVALGIDAAGHFRAKQMTELIASGPRLERIEGANQWRMIQSPSADDGDSQLIITRHPLPEDEPAQPGPSKRPRVDEERPPTQAETNATAEPWINWAITSQQASPDDVTIAGIRYGTLPRGDAPNHPIVYIRSPAHQLYDFDVMHTTLSQDLAQQPRGVIQVPPANHWQIDPNLPFEKALPDYVATYFSDLTDVAQLSIAREQFSRANGSSLATGVGLTTLRQLFNDWKTSNIAPRPELADPLLMLPITPFSAGRGTARKVELTYLTRGSPLHRLEFDTHKFQREWDYYMTTQNGVDLKRFMATLLVRNGYTVFDPTPAQTYPMLVFGRAGHDFVFHMTLHRVRGNNINVPPTDIRSLSAARLLEQIGPPALQAVQNAQAAGKLIWLKGGSQVWLGHGDRAFIVRTHDPNA</sequence>
<organism evidence="2 3">
    <name type="scientific">Pseudomonas fluorescens</name>
    <dbReference type="NCBI Taxonomy" id="294"/>
    <lineage>
        <taxon>Bacteria</taxon>
        <taxon>Pseudomonadati</taxon>
        <taxon>Pseudomonadota</taxon>
        <taxon>Gammaproteobacteria</taxon>
        <taxon>Pseudomonadales</taxon>
        <taxon>Pseudomonadaceae</taxon>
        <taxon>Pseudomonas</taxon>
    </lineage>
</organism>
<feature type="region of interest" description="Disordered" evidence="1">
    <location>
        <begin position="178"/>
        <end position="212"/>
    </location>
</feature>
<dbReference type="OrthoDB" id="7032300at2"/>
<dbReference type="Proteomes" id="UP000326611">
    <property type="component" value="Unassembled WGS sequence"/>
</dbReference>
<reference evidence="2 3" key="1">
    <citation type="submission" date="2019-09" db="EMBL/GenBank/DDBJ databases">
        <authorList>
            <person name="Chandra G."/>
            <person name="Truman W A."/>
        </authorList>
    </citation>
    <scope>NUCLEOTIDE SEQUENCE [LARGE SCALE GENOMIC DNA]</scope>
    <source>
        <strain evidence="2">PS918</strain>
    </source>
</reference>
<evidence type="ECO:0000313" key="2">
    <source>
        <dbReference type="EMBL" id="VVQ06090.1"/>
    </source>
</evidence>
<dbReference type="AlphaFoldDB" id="A0A5E7U5R8"/>
<evidence type="ECO:0000256" key="1">
    <source>
        <dbReference type="SAM" id="MobiDB-lite"/>
    </source>
</evidence>
<protein>
    <submittedName>
        <fullName evidence="2">Uncharacterized protein</fullName>
    </submittedName>
</protein>
<proteinExistence type="predicted"/>
<dbReference type="RefSeq" id="WP_150772617.1">
    <property type="nucleotide sequence ID" value="NZ_CABVIY010000007.1"/>
</dbReference>
<feature type="region of interest" description="Disordered" evidence="1">
    <location>
        <begin position="1"/>
        <end position="59"/>
    </location>
</feature>
<name>A0A5E7U5R8_PSEFL</name>
<accession>A0A5E7U5R8</accession>
<evidence type="ECO:0000313" key="3">
    <source>
        <dbReference type="Proteomes" id="UP000326611"/>
    </source>
</evidence>
<gene>
    <name evidence="2" type="ORF">PS918_04682</name>
</gene>
<dbReference type="EMBL" id="CABVIY010000007">
    <property type="protein sequence ID" value="VVQ06090.1"/>
    <property type="molecule type" value="Genomic_DNA"/>
</dbReference>